<dbReference type="RefSeq" id="WP_090812152.1">
    <property type="nucleotide sequence ID" value="NZ_FNKX01000004.1"/>
</dbReference>
<dbReference type="EMBL" id="FNKX01000004">
    <property type="protein sequence ID" value="SDR61132.1"/>
    <property type="molecule type" value="Genomic_DNA"/>
</dbReference>
<dbReference type="GO" id="GO:0005737">
    <property type="term" value="C:cytoplasm"/>
    <property type="evidence" value="ECO:0007669"/>
    <property type="project" value="UniProtKB-SubCell"/>
</dbReference>
<dbReference type="AlphaFoldDB" id="A0A1H1KGD2"/>
<name>A0A1H1KGD2_9BURK</name>
<organism evidence="6 7">
    <name type="scientific">Paraburkholderia tuberum</name>
    <dbReference type="NCBI Taxonomy" id="157910"/>
    <lineage>
        <taxon>Bacteria</taxon>
        <taxon>Pseudomonadati</taxon>
        <taxon>Pseudomonadota</taxon>
        <taxon>Betaproteobacteria</taxon>
        <taxon>Burkholderiales</taxon>
        <taxon>Burkholderiaceae</taxon>
        <taxon>Paraburkholderia</taxon>
    </lineage>
</organism>
<evidence type="ECO:0000256" key="3">
    <source>
        <dbReference type="ARBA" id="ARBA00022553"/>
    </source>
</evidence>
<dbReference type="HAMAP" id="MF_00710">
    <property type="entry name" value="Malonate_deCO2ase_dsu"/>
    <property type="match status" value="1"/>
</dbReference>
<keyword evidence="3 5" id="KW-0597">Phosphoprotein</keyword>
<proteinExistence type="inferred from homology"/>
<gene>
    <name evidence="6" type="ORF">SAMN05445850_7573</name>
</gene>
<keyword evidence="2" id="KW-0963">Cytoplasm</keyword>
<accession>A0A1H1KGD2</accession>
<reference evidence="7" key="1">
    <citation type="submission" date="2016-10" db="EMBL/GenBank/DDBJ databases">
        <authorList>
            <person name="Varghese N."/>
            <person name="Submissions S."/>
        </authorList>
    </citation>
    <scope>NUCLEOTIDE SEQUENCE [LARGE SCALE GENOMIC DNA]</scope>
    <source>
        <strain evidence="7">DUS833</strain>
    </source>
</reference>
<dbReference type="InterPro" id="IPR009662">
    <property type="entry name" value="Malonate_deCO2ase_dsu"/>
</dbReference>
<evidence type="ECO:0000256" key="5">
    <source>
        <dbReference type="PIRSR" id="PIRSR609662-50"/>
    </source>
</evidence>
<evidence type="ECO:0000313" key="7">
    <source>
        <dbReference type="Proteomes" id="UP000199365"/>
    </source>
</evidence>
<comment type="subcellular location">
    <subcellularLocation>
        <location evidence="1">Cytoplasm</location>
    </subcellularLocation>
</comment>
<feature type="modified residue" description="O-(phosphoribosyl dephospho-coenzyme A)serine" evidence="5">
    <location>
        <position position="27"/>
    </location>
</feature>
<dbReference type="InterPro" id="IPR023439">
    <property type="entry name" value="Mal_deCO2ase/Cit_lyase_ACP"/>
</dbReference>
<dbReference type="NCBIfam" id="TIGR03130">
    <property type="entry name" value="malonate_delta"/>
    <property type="match status" value="1"/>
</dbReference>
<dbReference type="Pfam" id="PF06857">
    <property type="entry name" value="ACP"/>
    <property type="match status" value="1"/>
</dbReference>
<dbReference type="STRING" id="157910.SAMN05445850_7573"/>
<evidence type="ECO:0000313" key="6">
    <source>
        <dbReference type="EMBL" id="SDR61132.1"/>
    </source>
</evidence>
<evidence type="ECO:0000256" key="4">
    <source>
        <dbReference type="NCBIfam" id="TIGR03130"/>
    </source>
</evidence>
<dbReference type="Proteomes" id="UP000199365">
    <property type="component" value="Unassembled WGS sequence"/>
</dbReference>
<evidence type="ECO:0000256" key="2">
    <source>
        <dbReference type="ARBA" id="ARBA00022490"/>
    </source>
</evidence>
<sequence>MEQLCFSFDGLESSDRGVYAIAGVVASGDVEILVERHALDGRCEIDIRTSVHGFETTWRAVMQRFVATRPLANTRVIVNDSGATPAVVSLRLAQAAQALDEAPE</sequence>
<comment type="PTM">
    <text evidence="5">Covalently binds the prosthetic group of malonate decarboxylase.</text>
</comment>
<protein>
    <recommendedName>
        <fullName evidence="4">Malonate decarboxylase acyl carrier protein</fullName>
    </recommendedName>
</protein>
<evidence type="ECO:0000256" key="1">
    <source>
        <dbReference type="ARBA" id="ARBA00004496"/>
    </source>
</evidence>
<keyword evidence="7" id="KW-1185">Reference proteome</keyword>